<dbReference type="PANTHER" id="PTHR43779:SF3">
    <property type="entry name" value="(3R)-3-[(CARBOXYMETHYL)AMINO]FATTY ACID OXYGENASE_DECARBOXYLASE"/>
    <property type="match status" value="1"/>
</dbReference>
<evidence type="ECO:0000256" key="5">
    <source>
        <dbReference type="ARBA" id="ARBA00023002"/>
    </source>
</evidence>
<dbReference type="EMBL" id="GL890923">
    <property type="protein sequence ID" value="EGJ32418.1"/>
    <property type="molecule type" value="Genomic_DNA"/>
</dbReference>
<organism evidence="8 9">
    <name type="scientific">Moorena producens 3L</name>
    <dbReference type="NCBI Taxonomy" id="489825"/>
    <lineage>
        <taxon>Bacteria</taxon>
        <taxon>Bacillati</taxon>
        <taxon>Cyanobacteriota</taxon>
        <taxon>Cyanophyceae</taxon>
        <taxon>Coleofasciculales</taxon>
        <taxon>Coleofasciculaceae</taxon>
        <taxon>Moorena</taxon>
    </lineage>
</organism>
<dbReference type="HOGENOM" id="CLU_036005_2_0_3"/>
<proteinExistence type="inferred from homology"/>
<keyword evidence="3" id="KW-0479">Metal-binding</keyword>
<dbReference type="eggNOG" id="COG2175">
    <property type="taxonomic scope" value="Bacteria"/>
</dbReference>
<dbReference type="InterPro" id="IPR003819">
    <property type="entry name" value="TauD/TfdA-like"/>
</dbReference>
<sequence>MIIKNPLKQTQYKSRLGMEVLPGCNLLHLTDSQRHELKQSLWEHGVIVVKNQQLTASELEEFAIKTFGNLMFGGNSFSLDPDLPPDIQSQYTAILGNPKGFDQEPPEKIYGARVWHQDKDGVPRREELDMNALYVVMLYTIKVPEEGENGQPHTTEYLDLVEAYNNLDPSYQKELEGISMYQMPPMFDRQNLDWDDVPKKVHPIVSTHKVTGQKGLYLGSWNTAIPLGMEDKREEAKQYWQDLFQTVLKRTPVYSHVWEPGDIIFWDNSQVMHRGTFYDSTKYQRIGLRLGVVDCQ</sequence>
<evidence type="ECO:0000313" key="8">
    <source>
        <dbReference type="EMBL" id="EGJ32418.1"/>
    </source>
</evidence>
<dbReference type="Pfam" id="PF02668">
    <property type="entry name" value="TauD"/>
    <property type="match status" value="1"/>
</dbReference>
<keyword evidence="9" id="KW-1185">Reference proteome</keyword>
<evidence type="ECO:0000313" key="9">
    <source>
        <dbReference type="Proteomes" id="UP000003959"/>
    </source>
</evidence>
<dbReference type="Proteomes" id="UP000003959">
    <property type="component" value="Unassembled WGS sequence"/>
</dbReference>
<dbReference type="InterPro" id="IPR051178">
    <property type="entry name" value="TfdA_dioxygenase"/>
</dbReference>
<dbReference type="PANTHER" id="PTHR43779">
    <property type="entry name" value="DIOXYGENASE RV0097-RELATED"/>
    <property type="match status" value="1"/>
</dbReference>
<evidence type="ECO:0000256" key="4">
    <source>
        <dbReference type="ARBA" id="ARBA00022964"/>
    </source>
</evidence>
<evidence type="ECO:0000256" key="1">
    <source>
        <dbReference type="ARBA" id="ARBA00001954"/>
    </source>
</evidence>
<accession>F4XSK5</accession>
<protein>
    <submittedName>
        <fullName evidence="8">Putative taurine catabolism dioxygenase</fullName>
    </submittedName>
</protein>
<comment type="similarity">
    <text evidence="2">Belongs to the TfdA dioxygenase family.</text>
</comment>
<feature type="domain" description="TauD/TfdA-like" evidence="7">
    <location>
        <begin position="25"/>
        <end position="289"/>
    </location>
</feature>
<evidence type="ECO:0000256" key="6">
    <source>
        <dbReference type="ARBA" id="ARBA00023004"/>
    </source>
</evidence>
<dbReference type="GO" id="GO:0051213">
    <property type="term" value="F:dioxygenase activity"/>
    <property type="evidence" value="ECO:0007669"/>
    <property type="project" value="UniProtKB-KW"/>
</dbReference>
<name>F4XSK5_9CYAN</name>
<comment type="cofactor">
    <cofactor evidence="1">
        <name>Fe(2+)</name>
        <dbReference type="ChEBI" id="CHEBI:29033"/>
    </cofactor>
</comment>
<dbReference type="InterPro" id="IPR042098">
    <property type="entry name" value="TauD-like_sf"/>
</dbReference>
<dbReference type="SUPFAM" id="SSF51197">
    <property type="entry name" value="Clavaminate synthase-like"/>
    <property type="match status" value="1"/>
</dbReference>
<dbReference type="GO" id="GO:0046872">
    <property type="term" value="F:metal ion binding"/>
    <property type="evidence" value="ECO:0007669"/>
    <property type="project" value="UniProtKB-KW"/>
</dbReference>
<keyword evidence="6" id="KW-0408">Iron</keyword>
<evidence type="ECO:0000256" key="2">
    <source>
        <dbReference type="ARBA" id="ARBA00005896"/>
    </source>
</evidence>
<gene>
    <name evidence="8" type="ORF">LYNGBM3L_18520</name>
</gene>
<reference evidence="9" key="1">
    <citation type="journal article" date="2011" name="Proc. Natl. Acad. Sci. U.S.A.">
        <title>Genomic insights into the physiology and ecology of the marine filamentous cyanobacterium Lyngbya majuscula.</title>
        <authorList>
            <person name="Jones A.C."/>
            <person name="Monroe E.A."/>
            <person name="Podell S."/>
            <person name="Hess W.R."/>
            <person name="Klages S."/>
            <person name="Esquenazi E."/>
            <person name="Niessen S."/>
            <person name="Hoover H."/>
            <person name="Rothmann M."/>
            <person name="Lasken R.S."/>
            <person name="Yates J.R.III."/>
            <person name="Reinhardt R."/>
            <person name="Kube M."/>
            <person name="Burkart M.D."/>
            <person name="Allen E.E."/>
            <person name="Dorrestein P.C."/>
            <person name="Gerwick W.H."/>
            <person name="Gerwick L."/>
        </authorList>
    </citation>
    <scope>NUCLEOTIDE SEQUENCE [LARGE SCALE GENOMIC DNA]</scope>
    <source>
        <strain evidence="9">3L</strain>
    </source>
</reference>
<evidence type="ECO:0000256" key="3">
    <source>
        <dbReference type="ARBA" id="ARBA00022723"/>
    </source>
</evidence>
<keyword evidence="5" id="KW-0560">Oxidoreductase</keyword>
<dbReference type="RefSeq" id="WP_008184828.1">
    <property type="nucleotide sequence ID" value="NZ_GL890923.1"/>
</dbReference>
<keyword evidence="4 8" id="KW-0223">Dioxygenase</keyword>
<dbReference type="OrthoDB" id="581608at2"/>
<dbReference type="Gene3D" id="3.60.130.10">
    <property type="entry name" value="Clavaminate synthase-like"/>
    <property type="match status" value="1"/>
</dbReference>
<dbReference type="AlphaFoldDB" id="F4XSK5"/>
<evidence type="ECO:0000259" key="7">
    <source>
        <dbReference type="Pfam" id="PF02668"/>
    </source>
</evidence>